<protein>
    <submittedName>
        <fullName evidence="10">Carbon starvation protein A</fullName>
    </submittedName>
</protein>
<accession>A0ABS2F3E4</accession>
<comment type="similarity">
    <text evidence="2">Belongs to the peptide transporter carbon starvation (CstA) (TC 2.A.114) family.</text>
</comment>
<sequence length="603" mass="63686">MNGIVIVLFAAVVLVAGYALYGRWLAKSWGVDADAITPARRMEDGKNFSPASCFTAFSHQFSSICGAGPVTGTIAAMMFGWLPVLLWVLVGGIFFGAVHDFGALYASVKNNGKSLAQLIEKYIGHTGRKLFLIFSWLFTIIVIAAFVDMVAGTFQATFGADGAVDVAKSYAGGAAGTISILFTFVAIAFGWASRRFGLSGLPQLVLAVVLFVLMFAVGMQLPLYLSKYGWFAVIAIYLLFAAAMPIQTLKQPRDYLTSIMMIVMIVCAVVGVFVLGANGQAQMTAPMVADIGALADKGSYIFPLLFVSVACGALSGFHSLVSTNTSSKQVSNEKDMLPVGYGAMVAESFVGVLAIVFAAIMFSDLNTAGTGALNNGVAATPFQIFSQGVARGMTAFGVDSTLATVFMTMCVSALALTSVDAVARIGRLSFQEFFAKGDDAAEDVESESTGAAKFFSNTWVATVVTLLLGFALAFGGYNNIWPLFGASNQLLGGMTMIALAVFCKCTGRKGWMLYVPVAFLLVCTFTSLVQSIIGCVNALATGGAAVIATSGLQLVFAILIVILGIFVAYHCLRELFTKQSGSIPDEEPEWSELGREHCGTEAK</sequence>
<dbReference type="EMBL" id="JACSNQ010000016">
    <property type="protein sequence ID" value="MBM6775348.1"/>
    <property type="molecule type" value="Genomic_DNA"/>
</dbReference>
<evidence type="ECO:0000256" key="6">
    <source>
        <dbReference type="ARBA" id="ARBA00023136"/>
    </source>
</evidence>
<dbReference type="PANTHER" id="PTHR30252">
    <property type="entry name" value="INNER MEMBRANE PEPTIDE TRANSPORTER"/>
    <property type="match status" value="1"/>
</dbReference>
<feature type="transmembrane region" description="Helical" evidence="8">
    <location>
        <begin position="204"/>
        <end position="222"/>
    </location>
</feature>
<dbReference type="PANTHER" id="PTHR30252:SF0">
    <property type="entry name" value="PEPTIDE TRANSPORTER CSTA"/>
    <property type="match status" value="1"/>
</dbReference>
<feature type="compositionally biased region" description="Basic and acidic residues" evidence="7">
    <location>
        <begin position="592"/>
        <end position="603"/>
    </location>
</feature>
<feature type="transmembrane region" description="Helical" evidence="8">
    <location>
        <begin position="84"/>
        <end position="108"/>
    </location>
</feature>
<keyword evidence="5 8" id="KW-1133">Transmembrane helix</keyword>
<dbReference type="InterPro" id="IPR051605">
    <property type="entry name" value="CstA"/>
</dbReference>
<feature type="domain" description="CstA N-terminal" evidence="9">
    <location>
        <begin position="370"/>
        <end position="527"/>
    </location>
</feature>
<feature type="transmembrane region" description="Helical" evidence="8">
    <location>
        <begin position="341"/>
        <end position="362"/>
    </location>
</feature>
<keyword evidence="6 8" id="KW-0472">Membrane</keyword>
<proteinExistence type="inferred from homology"/>
<feature type="transmembrane region" description="Helical" evidence="8">
    <location>
        <begin position="300"/>
        <end position="321"/>
    </location>
</feature>
<evidence type="ECO:0000256" key="8">
    <source>
        <dbReference type="SAM" id="Phobius"/>
    </source>
</evidence>
<feature type="transmembrane region" description="Helical" evidence="8">
    <location>
        <begin position="170"/>
        <end position="192"/>
    </location>
</feature>
<dbReference type="Pfam" id="PF02554">
    <property type="entry name" value="CstA"/>
    <property type="match status" value="2"/>
</dbReference>
<evidence type="ECO:0000313" key="10">
    <source>
        <dbReference type="EMBL" id="MBM6775348.1"/>
    </source>
</evidence>
<evidence type="ECO:0000256" key="4">
    <source>
        <dbReference type="ARBA" id="ARBA00022692"/>
    </source>
</evidence>
<evidence type="ECO:0000259" key="9">
    <source>
        <dbReference type="Pfam" id="PF02554"/>
    </source>
</evidence>
<gene>
    <name evidence="10" type="ORF">H9X80_07300</name>
</gene>
<evidence type="ECO:0000256" key="5">
    <source>
        <dbReference type="ARBA" id="ARBA00022989"/>
    </source>
</evidence>
<evidence type="ECO:0000256" key="2">
    <source>
        <dbReference type="ARBA" id="ARBA00007755"/>
    </source>
</evidence>
<evidence type="ECO:0000313" key="11">
    <source>
        <dbReference type="Proteomes" id="UP000712527"/>
    </source>
</evidence>
<feature type="transmembrane region" description="Helical" evidence="8">
    <location>
        <begin position="514"/>
        <end position="540"/>
    </location>
</feature>
<comment type="caution">
    <text evidence="10">The sequence shown here is derived from an EMBL/GenBank/DDBJ whole genome shotgun (WGS) entry which is preliminary data.</text>
</comment>
<dbReference type="RefSeq" id="WP_204793688.1">
    <property type="nucleotide sequence ID" value="NZ_JACSNQ010000016.1"/>
</dbReference>
<dbReference type="Proteomes" id="UP000712527">
    <property type="component" value="Unassembled WGS sequence"/>
</dbReference>
<feature type="transmembrane region" description="Helical" evidence="8">
    <location>
        <begin position="454"/>
        <end position="474"/>
    </location>
</feature>
<keyword evidence="11" id="KW-1185">Reference proteome</keyword>
<keyword evidence="4 8" id="KW-0812">Transmembrane</keyword>
<evidence type="ECO:0000256" key="3">
    <source>
        <dbReference type="ARBA" id="ARBA00022475"/>
    </source>
</evidence>
<feature type="transmembrane region" description="Helical" evidence="8">
    <location>
        <begin position="129"/>
        <end position="150"/>
    </location>
</feature>
<feature type="transmembrane region" description="Helical" evidence="8">
    <location>
        <begin position="552"/>
        <end position="572"/>
    </location>
</feature>
<reference evidence="10 11" key="1">
    <citation type="journal article" date="2021" name="Sci. Rep.">
        <title>The distribution of antibiotic resistance genes in chicken gut microbiota commensals.</title>
        <authorList>
            <person name="Juricova H."/>
            <person name="Matiasovicova J."/>
            <person name="Kubasova T."/>
            <person name="Cejkova D."/>
            <person name="Rychlik I."/>
        </authorList>
    </citation>
    <scope>NUCLEOTIDE SEQUENCE [LARGE SCALE GENOMIC DNA]</scope>
    <source>
        <strain evidence="10 11">An794</strain>
    </source>
</reference>
<comment type="subcellular location">
    <subcellularLocation>
        <location evidence="1">Cell membrane</location>
        <topology evidence="1">Multi-pass membrane protein</topology>
    </subcellularLocation>
</comment>
<feature type="transmembrane region" description="Helical" evidence="8">
    <location>
        <begin position="480"/>
        <end position="502"/>
    </location>
</feature>
<dbReference type="InterPro" id="IPR003706">
    <property type="entry name" value="CstA_N"/>
</dbReference>
<organism evidence="10 11">
    <name type="scientific">Olsenella profusa</name>
    <dbReference type="NCBI Taxonomy" id="138595"/>
    <lineage>
        <taxon>Bacteria</taxon>
        <taxon>Bacillati</taxon>
        <taxon>Actinomycetota</taxon>
        <taxon>Coriobacteriia</taxon>
        <taxon>Coriobacteriales</taxon>
        <taxon>Atopobiaceae</taxon>
        <taxon>Olsenella</taxon>
    </lineage>
</organism>
<feature type="region of interest" description="Disordered" evidence="7">
    <location>
        <begin position="582"/>
        <end position="603"/>
    </location>
</feature>
<feature type="transmembrane region" description="Helical" evidence="8">
    <location>
        <begin position="228"/>
        <end position="246"/>
    </location>
</feature>
<feature type="transmembrane region" description="Helical" evidence="8">
    <location>
        <begin position="402"/>
        <end position="423"/>
    </location>
</feature>
<evidence type="ECO:0000256" key="1">
    <source>
        <dbReference type="ARBA" id="ARBA00004651"/>
    </source>
</evidence>
<feature type="transmembrane region" description="Helical" evidence="8">
    <location>
        <begin position="258"/>
        <end position="280"/>
    </location>
</feature>
<feature type="domain" description="CstA N-terminal" evidence="9">
    <location>
        <begin position="2"/>
        <end position="365"/>
    </location>
</feature>
<evidence type="ECO:0000256" key="7">
    <source>
        <dbReference type="SAM" id="MobiDB-lite"/>
    </source>
</evidence>
<keyword evidence="3" id="KW-1003">Cell membrane</keyword>
<name>A0ABS2F3E4_9ACTN</name>